<organism evidence="1 2">
    <name type="scientific">Clostridium tanneri</name>
    <dbReference type="NCBI Taxonomy" id="3037988"/>
    <lineage>
        <taxon>Bacteria</taxon>
        <taxon>Bacillati</taxon>
        <taxon>Bacillota</taxon>
        <taxon>Clostridia</taxon>
        <taxon>Eubacteriales</taxon>
        <taxon>Clostridiaceae</taxon>
        <taxon>Clostridium</taxon>
    </lineage>
</organism>
<name>A0ABU4JSK2_9CLOT</name>
<dbReference type="EMBL" id="JARUJP010000006">
    <property type="protein sequence ID" value="MDW8800946.1"/>
    <property type="molecule type" value="Genomic_DNA"/>
</dbReference>
<proteinExistence type="predicted"/>
<comment type="caution">
    <text evidence="1">The sequence shown here is derived from an EMBL/GenBank/DDBJ whole genome shotgun (WGS) entry which is preliminary data.</text>
</comment>
<evidence type="ECO:0000313" key="1">
    <source>
        <dbReference type="EMBL" id="MDW8800946.1"/>
    </source>
</evidence>
<evidence type="ECO:0000313" key="2">
    <source>
        <dbReference type="Proteomes" id="UP001281656"/>
    </source>
</evidence>
<dbReference type="RefSeq" id="WP_318797612.1">
    <property type="nucleotide sequence ID" value="NZ_JARUJP010000006.1"/>
</dbReference>
<gene>
    <name evidence="1" type="ORF">P8V03_07240</name>
</gene>
<keyword evidence="2" id="KW-1185">Reference proteome</keyword>
<protein>
    <submittedName>
        <fullName evidence="1">Radical SAM protein</fullName>
    </submittedName>
</protein>
<accession>A0ABU4JSK2</accession>
<reference evidence="1 2" key="1">
    <citation type="submission" date="2023-04" db="EMBL/GenBank/DDBJ databases">
        <title>Clostridium tannerae sp. nov., isolated from the fecal material of an alpaca.</title>
        <authorList>
            <person name="Miller S."/>
            <person name="Hendry M."/>
            <person name="King J."/>
            <person name="Sankaranarayanan K."/>
            <person name="Lawson P.A."/>
        </authorList>
    </citation>
    <scope>NUCLEOTIDE SEQUENCE [LARGE SCALE GENOMIC DNA]</scope>
    <source>
        <strain evidence="1 2">A1-XYC3</strain>
    </source>
</reference>
<dbReference type="Proteomes" id="UP001281656">
    <property type="component" value="Unassembled WGS sequence"/>
</dbReference>
<sequence>MIRYSLVEDKNQREIVLLKASPCIWSRCSFCDYIHDNSEDTAANVRLNKEVLENITGKYRSLEVINSGSCFELPKDTLTDVKEAIFSKGIEKLFLESHWIYRNRLNEMREFFEVPIIFKCGIETFDDNFRNNVLNKGAIFSGPEEVSKYFNSICLMVGIKGQTKDMIKKDIEYLLKYFQYGCINMYVENTTPLKRDAELIQWFRENYSFLEHNDNIEILWNNTDFGVGGE</sequence>